<evidence type="ECO:0000313" key="1">
    <source>
        <dbReference type="EMBL" id="JAH92601.1"/>
    </source>
</evidence>
<protein>
    <submittedName>
        <fullName evidence="1">Uncharacterized protein</fullName>
    </submittedName>
</protein>
<organism evidence="1">
    <name type="scientific">Anguilla anguilla</name>
    <name type="common">European freshwater eel</name>
    <name type="synonym">Muraena anguilla</name>
    <dbReference type="NCBI Taxonomy" id="7936"/>
    <lineage>
        <taxon>Eukaryota</taxon>
        <taxon>Metazoa</taxon>
        <taxon>Chordata</taxon>
        <taxon>Craniata</taxon>
        <taxon>Vertebrata</taxon>
        <taxon>Euteleostomi</taxon>
        <taxon>Actinopterygii</taxon>
        <taxon>Neopterygii</taxon>
        <taxon>Teleostei</taxon>
        <taxon>Anguilliformes</taxon>
        <taxon>Anguillidae</taxon>
        <taxon>Anguilla</taxon>
    </lineage>
</organism>
<reference evidence="1" key="1">
    <citation type="submission" date="2014-11" db="EMBL/GenBank/DDBJ databases">
        <authorList>
            <person name="Amaro Gonzalez C."/>
        </authorList>
    </citation>
    <scope>NUCLEOTIDE SEQUENCE</scope>
</reference>
<name>A0A0E9WQM9_ANGAN</name>
<sequence length="82" mass="9431">MKLQNTDVQKYSIMKSMVIKIKNKNMIFLNRKKTIDKDLLIMLMLKKKLPIPLGWKSPWGPRVARGHVSTPHLQGKTGKTST</sequence>
<accession>A0A0E9WQM9</accession>
<dbReference type="AlphaFoldDB" id="A0A0E9WQM9"/>
<proteinExistence type="predicted"/>
<dbReference type="EMBL" id="GBXM01015976">
    <property type="protein sequence ID" value="JAH92601.1"/>
    <property type="molecule type" value="Transcribed_RNA"/>
</dbReference>
<reference evidence="1" key="2">
    <citation type="journal article" date="2015" name="Fish Shellfish Immunol.">
        <title>Early steps in the European eel (Anguilla anguilla)-Vibrio vulnificus interaction in the gills: Role of the RtxA13 toxin.</title>
        <authorList>
            <person name="Callol A."/>
            <person name="Pajuelo D."/>
            <person name="Ebbesson L."/>
            <person name="Teles M."/>
            <person name="MacKenzie S."/>
            <person name="Amaro C."/>
        </authorList>
    </citation>
    <scope>NUCLEOTIDE SEQUENCE</scope>
</reference>